<evidence type="ECO:0000313" key="7">
    <source>
        <dbReference type="Proteomes" id="UP001642483"/>
    </source>
</evidence>
<keyword evidence="2" id="KW-0597">Phosphoprotein</keyword>
<keyword evidence="7" id="KW-1185">Reference proteome</keyword>
<reference evidence="6 7" key="1">
    <citation type="submission" date="2024-02" db="EMBL/GenBank/DDBJ databases">
        <authorList>
            <person name="Daric V."/>
            <person name="Darras S."/>
        </authorList>
    </citation>
    <scope>NUCLEOTIDE SEQUENCE [LARGE SCALE GENOMIC DNA]</scope>
</reference>
<name>A0ABP0GID2_CLALP</name>
<evidence type="ECO:0000256" key="1">
    <source>
        <dbReference type="ARBA" id="ARBA00015005"/>
    </source>
</evidence>
<sequence>MLGYKTNNMSKSASTLPEEEINLHDASTELQNLSCQNCASVEQSVDTKRNKCNALQKTSRKVILKRPTFQYKSKNHFIQHMPYPSSDLIKKLGCLSLHKEDNRPISQIHFAKNTTNHHKLTSQQDGRLERFTQAEASSSEHQVVTPQRKKCFKFCKSNSSLLKCYSFKDTQNTNSSKKHNCHGKDYRNRSPTPESDDKKLEHSQPGKLSRSCSYQALLTEADISANELASYMTDFLVLPKKMSSMAEMMYT</sequence>
<dbReference type="InterPro" id="IPR008494">
    <property type="entry name" value="DUF776"/>
</dbReference>
<dbReference type="PANTHER" id="PTHR31383:SF2">
    <property type="entry name" value="OXIDATIVE STRESS-RESPONSIVE SERINE-RICH PROTEIN 1"/>
    <property type="match status" value="1"/>
</dbReference>
<comment type="caution">
    <text evidence="6">The sequence shown here is derived from an EMBL/GenBank/DDBJ whole genome shotgun (WGS) entry which is preliminary data.</text>
</comment>
<dbReference type="PANTHER" id="PTHR31383">
    <property type="entry name" value="OXIDATIVE STRESS-RESPONSE SERINE-RICH PROTEIN 1"/>
    <property type="match status" value="1"/>
</dbReference>
<dbReference type="EMBL" id="CAWYQH010000119">
    <property type="protein sequence ID" value="CAK8690589.1"/>
    <property type="molecule type" value="Genomic_DNA"/>
</dbReference>
<proteinExistence type="predicted"/>
<organism evidence="6 7">
    <name type="scientific">Clavelina lepadiformis</name>
    <name type="common">Light-bulb sea squirt</name>
    <name type="synonym">Ascidia lepadiformis</name>
    <dbReference type="NCBI Taxonomy" id="159417"/>
    <lineage>
        <taxon>Eukaryota</taxon>
        <taxon>Metazoa</taxon>
        <taxon>Chordata</taxon>
        <taxon>Tunicata</taxon>
        <taxon>Ascidiacea</taxon>
        <taxon>Aplousobranchia</taxon>
        <taxon>Clavelinidae</taxon>
        <taxon>Clavelina</taxon>
    </lineage>
</organism>
<accession>A0ABP0GID2</accession>
<evidence type="ECO:0000256" key="3">
    <source>
        <dbReference type="ARBA" id="ARBA00029721"/>
    </source>
</evidence>
<feature type="region of interest" description="Disordered" evidence="5">
    <location>
        <begin position="171"/>
        <end position="207"/>
    </location>
</feature>
<evidence type="ECO:0000256" key="2">
    <source>
        <dbReference type="ARBA" id="ARBA00022553"/>
    </source>
</evidence>
<gene>
    <name evidence="6" type="ORF">CVLEPA_LOCUS23191</name>
</gene>
<protein>
    <recommendedName>
        <fullName evidence="1">Oxidative stress-responsive serine-rich protein 1</fullName>
    </recommendedName>
    <alternativeName>
        <fullName evidence="4">Oxidative stress-responsive protein 1</fullName>
    </alternativeName>
    <alternativeName>
        <fullName evidence="3">Peroxide-inducible transcript 1 protein</fullName>
    </alternativeName>
</protein>
<evidence type="ECO:0000313" key="6">
    <source>
        <dbReference type="EMBL" id="CAK8690589.1"/>
    </source>
</evidence>
<feature type="compositionally biased region" description="Basic and acidic residues" evidence="5">
    <location>
        <begin position="195"/>
        <end position="204"/>
    </location>
</feature>
<evidence type="ECO:0000256" key="4">
    <source>
        <dbReference type="ARBA" id="ARBA00031405"/>
    </source>
</evidence>
<dbReference type="Proteomes" id="UP001642483">
    <property type="component" value="Unassembled WGS sequence"/>
</dbReference>
<evidence type="ECO:0000256" key="5">
    <source>
        <dbReference type="SAM" id="MobiDB-lite"/>
    </source>
</evidence>